<keyword evidence="2" id="KW-0378">Hydrolase</keyword>
<gene>
    <name evidence="2" type="ORF">HNP60_001301</name>
</gene>
<dbReference type="GO" id="GO:0004519">
    <property type="term" value="F:endonuclease activity"/>
    <property type="evidence" value="ECO:0007669"/>
    <property type="project" value="UniProtKB-KW"/>
</dbReference>
<accession>A0ABR6NFB9</accession>
<reference evidence="2 3" key="1">
    <citation type="submission" date="2020-08" db="EMBL/GenBank/DDBJ databases">
        <title>Exploring microbial biodiversity for novel pathways involved in the catabolism of aromatic compounds derived from lignin.</title>
        <authorList>
            <person name="Elkins J."/>
        </authorList>
    </citation>
    <scope>NUCLEOTIDE SEQUENCE [LARGE SCALE GENOMIC DNA]</scope>
    <source>
        <strain evidence="2 3">B1D3A</strain>
    </source>
</reference>
<dbReference type="InterPro" id="IPR035437">
    <property type="entry name" value="SNase_OB-fold_sf"/>
</dbReference>
<dbReference type="EMBL" id="JACHKA010000001">
    <property type="protein sequence ID" value="MBB5985327.1"/>
    <property type="molecule type" value="Genomic_DNA"/>
</dbReference>
<evidence type="ECO:0000259" key="1">
    <source>
        <dbReference type="Pfam" id="PF00565"/>
    </source>
</evidence>
<keyword evidence="2" id="KW-0540">Nuclease</keyword>
<dbReference type="RefSeq" id="WP_184151576.1">
    <property type="nucleotide sequence ID" value="NZ_JACHKA010000001.1"/>
</dbReference>
<sequence length="119" mass="12648">MIAAAAISCVVIDGDTLRCGRERVRLLAIDAPELPGHCRRGRTCVAGDPEASRASLQRLVARGAISIERNGKDRYGRTLAIVRARGLDVGCAQVKRGHAVFVPRWDAGGRAARSCGRAA</sequence>
<protein>
    <submittedName>
        <fullName evidence="2">Endonuclease YncB(Thermonuclease family)</fullName>
    </submittedName>
</protein>
<feature type="domain" description="TNase-like" evidence="1">
    <location>
        <begin position="23"/>
        <end position="105"/>
    </location>
</feature>
<dbReference type="SUPFAM" id="SSF50199">
    <property type="entry name" value="Staphylococcal nuclease"/>
    <property type="match status" value="1"/>
</dbReference>
<proteinExistence type="predicted"/>
<dbReference type="Gene3D" id="2.40.50.90">
    <property type="match status" value="1"/>
</dbReference>
<dbReference type="Pfam" id="PF00565">
    <property type="entry name" value="SNase"/>
    <property type="match status" value="1"/>
</dbReference>
<evidence type="ECO:0000313" key="3">
    <source>
        <dbReference type="Proteomes" id="UP001138540"/>
    </source>
</evidence>
<dbReference type="InterPro" id="IPR016071">
    <property type="entry name" value="Staphylococal_nuclease_OB-fold"/>
</dbReference>
<dbReference type="Proteomes" id="UP001138540">
    <property type="component" value="Unassembled WGS sequence"/>
</dbReference>
<name>A0ABR6NFB9_9SPHN</name>
<comment type="caution">
    <text evidence="2">The sequence shown here is derived from an EMBL/GenBank/DDBJ whole genome shotgun (WGS) entry which is preliminary data.</text>
</comment>
<keyword evidence="2" id="KW-0255">Endonuclease</keyword>
<evidence type="ECO:0000313" key="2">
    <source>
        <dbReference type="EMBL" id="MBB5985327.1"/>
    </source>
</evidence>
<keyword evidence="3" id="KW-1185">Reference proteome</keyword>
<organism evidence="2 3">
    <name type="scientific">Sphingobium lignivorans</name>
    <dbReference type="NCBI Taxonomy" id="2735886"/>
    <lineage>
        <taxon>Bacteria</taxon>
        <taxon>Pseudomonadati</taxon>
        <taxon>Pseudomonadota</taxon>
        <taxon>Alphaproteobacteria</taxon>
        <taxon>Sphingomonadales</taxon>
        <taxon>Sphingomonadaceae</taxon>
        <taxon>Sphingobium</taxon>
    </lineage>
</organism>